<evidence type="ECO:0000256" key="5">
    <source>
        <dbReference type="ARBA" id="ARBA00026121"/>
    </source>
</evidence>
<dbReference type="InterPro" id="IPR042099">
    <property type="entry name" value="ANL_N_sf"/>
</dbReference>
<keyword evidence="4" id="KW-0067">ATP-binding</keyword>
<proteinExistence type="predicted"/>
<accession>A0A0R3RX70</accession>
<evidence type="ECO:0000256" key="2">
    <source>
        <dbReference type="ARBA" id="ARBA00022741"/>
    </source>
</evidence>
<protein>
    <recommendedName>
        <fullName evidence="5">long-chain-fatty-acid--CoA ligase</fullName>
        <ecNumber evidence="5">6.2.1.3</ecNumber>
    </recommendedName>
</protein>
<evidence type="ECO:0000256" key="4">
    <source>
        <dbReference type="ARBA" id="ARBA00022840"/>
    </source>
</evidence>
<dbReference type="Proteomes" id="UP000050640">
    <property type="component" value="Unplaced"/>
</dbReference>
<dbReference type="PANTHER" id="PTHR43272:SF33">
    <property type="entry name" value="AMP-BINDING DOMAIN-CONTAINING PROTEIN-RELATED"/>
    <property type="match status" value="1"/>
</dbReference>
<dbReference type="InterPro" id="IPR000873">
    <property type="entry name" value="AMP-dep_synth/lig_dom"/>
</dbReference>
<evidence type="ECO:0000313" key="7">
    <source>
        <dbReference type="Proteomes" id="UP000050640"/>
    </source>
</evidence>
<feature type="domain" description="AMP-dependent synthetase/ligase" evidence="6">
    <location>
        <begin position="13"/>
        <end position="50"/>
    </location>
</feature>
<evidence type="ECO:0000256" key="3">
    <source>
        <dbReference type="ARBA" id="ARBA00022832"/>
    </source>
</evidence>
<keyword evidence="2" id="KW-0547">Nucleotide-binding</keyword>
<evidence type="ECO:0000259" key="6">
    <source>
        <dbReference type="Pfam" id="PF00501"/>
    </source>
</evidence>
<keyword evidence="1" id="KW-0436">Ligase</keyword>
<dbReference type="SUPFAM" id="SSF56801">
    <property type="entry name" value="Acetyl-CoA synthetase-like"/>
    <property type="match status" value="1"/>
</dbReference>
<dbReference type="STRING" id="1147741.A0A0R3RX70"/>
<dbReference type="GO" id="GO:0004467">
    <property type="term" value="F:long-chain fatty acid-CoA ligase activity"/>
    <property type="evidence" value="ECO:0007669"/>
    <property type="project" value="UniProtKB-EC"/>
</dbReference>
<dbReference type="WBParaSite" id="EEL_0000680801-mRNA-1">
    <property type="protein sequence ID" value="EEL_0000680801-mRNA-1"/>
    <property type="gene ID" value="EEL_0000680801"/>
</dbReference>
<sequence>MPNEIICLMRFRRPREMAMIVYTSGSTGAVKGVIITFCNIVSAVRGCRIGYSSPFTVRDRGAKIKADTRGDCWALRLTLLITLLTILDRIFKVVIDEVVSSPRIICEISLCLAYERKHALSARIWQSILGQRIRYILGGNLRGILSDGAALNPKT</sequence>
<dbReference type="GO" id="GO:0005524">
    <property type="term" value="F:ATP binding"/>
    <property type="evidence" value="ECO:0007669"/>
    <property type="project" value="UniProtKB-KW"/>
</dbReference>
<keyword evidence="3" id="KW-0276">Fatty acid metabolism</keyword>
<keyword evidence="7" id="KW-1185">Reference proteome</keyword>
<dbReference type="GO" id="GO:0016020">
    <property type="term" value="C:membrane"/>
    <property type="evidence" value="ECO:0007669"/>
    <property type="project" value="TreeGrafter"/>
</dbReference>
<organism evidence="7 8">
    <name type="scientific">Elaeophora elaphi</name>
    <dbReference type="NCBI Taxonomy" id="1147741"/>
    <lineage>
        <taxon>Eukaryota</taxon>
        <taxon>Metazoa</taxon>
        <taxon>Ecdysozoa</taxon>
        <taxon>Nematoda</taxon>
        <taxon>Chromadorea</taxon>
        <taxon>Rhabditida</taxon>
        <taxon>Spirurina</taxon>
        <taxon>Spiruromorpha</taxon>
        <taxon>Filarioidea</taxon>
        <taxon>Onchocercidae</taxon>
        <taxon>Elaeophora</taxon>
    </lineage>
</organism>
<dbReference type="Pfam" id="PF00501">
    <property type="entry name" value="AMP-binding"/>
    <property type="match status" value="1"/>
</dbReference>
<keyword evidence="3" id="KW-0443">Lipid metabolism</keyword>
<dbReference type="PANTHER" id="PTHR43272">
    <property type="entry name" value="LONG-CHAIN-FATTY-ACID--COA LIGASE"/>
    <property type="match status" value="1"/>
</dbReference>
<evidence type="ECO:0000313" key="8">
    <source>
        <dbReference type="WBParaSite" id="EEL_0000680801-mRNA-1"/>
    </source>
</evidence>
<dbReference type="PROSITE" id="PS00455">
    <property type="entry name" value="AMP_BINDING"/>
    <property type="match status" value="1"/>
</dbReference>
<evidence type="ECO:0000256" key="1">
    <source>
        <dbReference type="ARBA" id="ARBA00022598"/>
    </source>
</evidence>
<dbReference type="Gene3D" id="3.40.50.12780">
    <property type="entry name" value="N-terminal domain of ligase-like"/>
    <property type="match status" value="1"/>
</dbReference>
<name>A0A0R3RX70_9BILA</name>
<dbReference type="InterPro" id="IPR020845">
    <property type="entry name" value="AMP-binding_CS"/>
</dbReference>
<dbReference type="EC" id="6.2.1.3" evidence="5"/>
<dbReference type="AlphaFoldDB" id="A0A0R3RX70"/>
<reference evidence="8" key="1">
    <citation type="submission" date="2017-02" db="UniProtKB">
        <authorList>
            <consortium name="WormBaseParasite"/>
        </authorList>
    </citation>
    <scope>IDENTIFICATION</scope>
</reference>